<feature type="domain" description="AB hydrolase-1" evidence="1">
    <location>
        <begin position="28"/>
        <end position="284"/>
    </location>
</feature>
<dbReference type="EMBL" id="MU005612">
    <property type="protein sequence ID" value="KAF2678468.1"/>
    <property type="molecule type" value="Genomic_DNA"/>
</dbReference>
<dbReference type="Pfam" id="PF00561">
    <property type="entry name" value="Abhydrolase_1"/>
    <property type="match status" value="1"/>
</dbReference>
<dbReference type="Gene3D" id="3.40.50.1820">
    <property type="entry name" value="alpha/beta hydrolase"/>
    <property type="match status" value="1"/>
</dbReference>
<evidence type="ECO:0000313" key="2">
    <source>
        <dbReference type="EMBL" id="KAF2678468.1"/>
    </source>
</evidence>
<dbReference type="Proteomes" id="UP000799291">
    <property type="component" value="Unassembled WGS sequence"/>
</dbReference>
<proteinExistence type="predicted"/>
<organism evidence="2 3">
    <name type="scientific">Lentithecium fluviatile CBS 122367</name>
    <dbReference type="NCBI Taxonomy" id="1168545"/>
    <lineage>
        <taxon>Eukaryota</taxon>
        <taxon>Fungi</taxon>
        <taxon>Dikarya</taxon>
        <taxon>Ascomycota</taxon>
        <taxon>Pezizomycotina</taxon>
        <taxon>Dothideomycetes</taxon>
        <taxon>Pleosporomycetidae</taxon>
        <taxon>Pleosporales</taxon>
        <taxon>Massarineae</taxon>
        <taxon>Lentitheciaceae</taxon>
        <taxon>Lentithecium</taxon>
    </lineage>
</organism>
<dbReference type="InterPro" id="IPR029058">
    <property type="entry name" value="AB_hydrolase_fold"/>
</dbReference>
<dbReference type="SUPFAM" id="SSF53474">
    <property type="entry name" value="alpha/beta-Hydrolases"/>
    <property type="match status" value="1"/>
</dbReference>
<protein>
    <submittedName>
        <fullName evidence="2">Alpha/beta hydrolase fold domain-containing protein</fullName>
    </submittedName>
</protein>
<dbReference type="OrthoDB" id="294702at2759"/>
<accession>A0A6G1IK52</accession>
<dbReference type="PANTHER" id="PTHR45763">
    <property type="entry name" value="HYDROLASE, ALPHA/BETA FOLD FAMILY PROTEIN, EXPRESSED-RELATED"/>
    <property type="match status" value="1"/>
</dbReference>
<dbReference type="PANTHER" id="PTHR45763:SF46">
    <property type="entry name" value="AB HYDROLASE-1 DOMAIN-CONTAINING PROTEIN"/>
    <property type="match status" value="1"/>
</dbReference>
<gene>
    <name evidence="2" type="ORF">K458DRAFT_317126</name>
</gene>
<dbReference type="InterPro" id="IPR000073">
    <property type="entry name" value="AB_hydrolase_1"/>
</dbReference>
<name>A0A6G1IK52_9PLEO</name>
<dbReference type="GO" id="GO:0016787">
    <property type="term" value="F:hydrolase activity"/>
    <property type="evidence" value="ECO:0007669"/>
    <property type="project" value="UniProtKB-KW"/>
</dbReference>
<evidence type="ECO:0000259" key="1">
    <source>
        <dbReference type="Pfam" id="PF00561"/>
    </source>
</evidence>
<keyword evidence="2" id="KW-0378">Hydrolase</keyword>
<dbReference type="AlphaFoldDB" id="A0A6G1IK52"/>
<reference evidence="2" key="1">
    <citation type="journal article" date="2020" name="Stud. Mycol.">
        <title>101 Dothideomycetes genomes: a test case for predicting lifestyles and emergence of pathogens.</title>
        <authorList>
            <person name="Haridas S."/>
            <person name="Albert R."/>
            <person name="Binder M."/>
            <person name="Bloem J."/>
            <person name="Labutti K."/>
            <person name="Salamov A."/>
            <person name="Andreopoulos B."/>
            <person name="Baker S."/>
            <person name="Barry K."/>
            <person name="Bills G."/>
            <person name="Bluhm B."/>
            <person name="Cannon C."/>
            <person name="Castanera R."/>
            <person name="Culley D."/>
            <person name="Daum C."/>
            <person name="Ezra D."/>
            <person name="Gonzalez J."/>
            <person name="Henrissat B."/>
            <person name="Kuo A."/>
            <person name="Liang C."/>
            <person name="Lipzen A."/>
            <person name="Lutzoni F."/>
            <person name="Magnuson J."/>
            <person name="Mondo S."/>
            <person name="Nolan M."/>
            <person name="Ohm R."/>
            <person name="Pangilinan J."/>
            <person name="Park H.-J."/>
            <person name="Ramirez L."/>
            <person name="Alfaro M."/>
            <person name="Sun H."/>
            <person name="Tritt A."/>
            <person name="Yoshinaga Y."/>
            <person name="Zwiers L.-H."/>
            <person name="Turgeon B."/>
            <person name="Goodwin S."/>
            <person name="Spatafora J."/>
            <person name="Crous P."/>
            <person name="Grigoriev I."/>
        </authorList>
    </citation>
    <scope>NUCLEOTIDE SEQUENCE</scope>
    <source>
        <strain evidence="2">CBS 122367</strain>
    </source>
</reference>
<evidence type="ECO:0000313" key="3">
    <source>
        <dbReference type="Proteomes" id="UP000799291"/>
    </source>
</evidence>
<keyword evidence="3" id="KW-1185">Reference proteome</keyword>
<sequence length="305" mass="33332">MRDSESLTLADGRVLSYAIYGSPAPRTTVFYFHAYPSSRKEGKLWHTAAAKLSLRLVAPDRPGMGNSTFQPNRTILDWPADVLALADHIKIQKFYVMGLSGGGPYVLACVKGIPKERLAGAAVVSGLYPVSFGTAGMAFVGQLVLWAGRWMPGLLGTVMDMAIGKAARNPDPKVFEDLQKRDIMSRPEVDVAAMKDEKNREGFVEGTREAFRQGGQGAAWEGSINGSPWEFELQDLVVGEAGVPLTLWHGTDDLNCPPAMALKAKELMPKAELRMKDGEGHVSYAFRNQEEILSVLLGVVDDWHQ</sequence>